<name>A0A1G7D5E9_9PROT</name>
<dbReference type="PROSITE" id="PS50977">
    <property type="entry name" value="HTH_TETR_2"/>
    <property type="match status" value="1"/>
</dbReference>
<dbReference type="OrthoDB" id="8535430at2"/>
<gene>
    <name evidence="4" type="ORF">SAMN04488071_2968</name>
</gene>
<evidence type="ECO:0000256" key="1">
    <source>
        <dbReference type="ARBA" id="ARBA00023125"/>
    </source>
</evidence>
<dbReference type="Pfam" id="PF00440">
    <property type="entry name" value="TetR_N"/>
    <property type="match status" value="1"/>
</dbReference>
<keyword evidence="5" id="KW-1185">Reference proteome</keyword>
<proteinExistence type="predicted"/>
<reference evidence="4 5" key="1">
    <citation type="submission" date="2016-10" db="EMBL/GenBank/DDBJ databases">
        <authorList>
            <person name="de Groot N.N."/>
        </authorList>
    </citation>
    <scope>NUCLEOTIDE SEQUENCE [LARGE SCALE GENOMIC DNA]</scope>
    <source>
        <strain evidence="4 5">CGMCC 1.9109</strain>
    </source>
</reference>
<dbReference type="Proteomes" id="UP000183685">
    <property type="component" value="Unassembled WGS sequence"/>
</dbReference>
<evidence type="ECO:0000256" key="2">
    <source>
        <dbReference type="PROSITE-ProRule" id="PRU00335"/>
    </source>
</evidence>
<feature type="DNA-binding region" description="H-T-H motif" evidence="2">
    <location>
        <begin position="39"/>
        <end position="58"/>
    </location>
</feature>
<evidence type="ECO:0000259" key="3">
    <source>
        <dbReference type="PROSITE" id="PS50977"/>
    </source>
</evidence>
<accession>A0A1G7D5E9</accession>
<dbReference type="SUPFAM" id="SSF46689">
    <property type="entry name" value="Homeodomain-like"/>
    <property type="match status" value="1"/>
</dbReference>
<dbReference type="GO" id="GO:0003677">
    <property type="term" value="F:DNA binding"/>
    <property type="evidence" value="ECO:0007669"/>
    <property type="project" value="UniProtKB-UniRule"/>
</dbReference>
<dbReference type="InterPro" id="IPR001647">
    <property type="entry name" value="HTH_TetR"/>
</dbReference>
<protein>
    <submittedName>
        <fullName evidence="4">Transcriptional regulator, TetR family</fullName>
    </submittedName>
</protein>
<keyword evidence="1 2" id="KW-0238">DNA-binding</keyword>
<dbReference type="Gene3D" id="1.10.357.10">
    <property type="entry name" value="Tetracycline Repressor, domain 2"/>
    <property type="match status" value="1"/>
</dbReference>
<sequence length="196" mass="21949">MSKRKYQMTRRAQAQEETKGRIVDAIIALHERVGPKATTVTAIAEEAGVQRLTVYKYFPDEEAQLKACTSRWTDQNPRPSAEEWMGYDDLISRCEAALSSLYAYYGRTAPMWHQTYRDKDDVPPLANALEGFEGFLADVSKDILAVAEHVTPELQATVAHLLAFPTWASLNQACNSDEQMLALVIQWVRAVAKGQG</sequence>
<dbReference type="EMBL" id="FNAK01000007">
    <property type="protein sequence ID" value="SDE46802.1"/>
    <property type="molecule type" value="Genomic_DNA"/>
</dbReference>
<dbReference type="InterPro" id="IPR009057">
    <property type="entry name" value="Homeodomain-like_sf"/>
</dbReference>
<evidence type="ECO:0000313" key="4">
    <source>
        <dbReference type="EMBL" id="SDE46802.1"/>
    </source>
</evidence>
<organism evidence="4 5">
    <name type="scientific">Kordiimonas lacus</name>
    <dbReference type="NCBI Taxonomy" id="637679"/>
    <lineage>
        <taxon>Bacteria</taxon>
        <taxon>Pseudomonadati</taxon>
        <taxon>Pseudomonadota</taxon>
        <taxon>Alphaproteobacteria</taxon>
        <taxon>Kordiimonadales</taxon>
        <taxon>Kordiimonadaceae</taxon>
        <taxon>Kordiimonas</taxon>
    </lineage>
</organism>
<feature type="domain" description="HTH tetR-type" evidence="3">
    <location>
        <begin position="16"/>
        <end position="76"/>
    </location>
</feature>
<dbReference type="AlphaFoldDB" id="A0A1G7D5E9"/>
<evidence type="ECO:0000313" key="5">
    <source>
        <dbReference type="Proteomes" id="UP000183685"/>
    </source>
</evidence>